<evidence type="ECO:0000256" key="4">
    <source>
        <dbReference type="ARBA" id="ARBA00022729"/>
    </source>
</evidence>
<feature type="chain" id="PRO_5035961765" description="RxLR effector protein" evidence="5">
    <location>
        <begin position="22"/>
        <end position="129"/>
    </location>
</feature>
<comment type="similarity">
    <text evidence="2 5">Belongs to the RxLR effector family.</text>
</comment>
<keyword evidence="8" id="KW-1185">Reference proteome</keyword>
<feature type="compositionally biased region" description="Basic and acidic residues" evidence="6">
    <location>
        <begin position="49"/>
        <end position="60"/>
    </location>
</feature>
<reference evidence="7" key="1">
    <citation type="submission" date="2021-02" db="EMBL/GenBank/DDBJ databases">
        <authorList>
            <person name="Palmer J.M."/>
        </authorList>
    </citation>
    <scope>NUCLEOTIDE SEQUENCE</scope>
    <source>
        <strain evidence="7">SCRP734</strain>
    </source>
</reference>
<evidence type="ECO:0000256" key="1">
    <source>
        <dbReference type="ARBA" id="ARBA00004613"/>
    </source>
</evidence>
<proteinExistence type="inferred from homology"/>
<evidence type="ECO:0000313" key="7">
    <source>
        <dbReference type="EMBL" id="KAG7386552.1"/>
    </source>
</evidence>
<dbReference type="InterPro" id="IPR031825">
    <property type="entry name" value="RXLR"/>
</dbReference>
<name>A0A8T1VYI9_9STRA</name>
<comment type="domain">
    <text evidence="5">The RxLR-dEER motif acts to carry the protein into the host cell cytoplasm through binding to cell surface phosphatidylinositol-3-phosphate.</text>
</comment>
<protein>
    <recommendedName>
        <fullName evidence="5">RxLR effector protein</fullName>
    </recommendedName>
</protein>
<dbReference type="Proteomes" id="UP000694044">
    <property type="component" value="Unassembled WGS sequence"/>
</dbReference>
<evidence type="ECO:0000256" key="2">
    <source>
        <dbReference type="ARBA" id="ARBA00010400"/>
    </source>
</evidence>
<dbReference type="EMBL" id="JAGDFM010000098">
    <property type="protein sequence ID" value="KAG7386552.1"/>
    <property type="molecule type" value="Genomic_DNA"/>
</dbReference>
<evidence type="ECO:0000256" key="6">
    <source>
        <dbReference type="SAM" id="MobiDB-lite"/>
    </source>
</evidence>
<evidence type="ECO:0000256" key="5">
    <source>
        <dbReference type="RuleBase" id="RU367124"/>
    </source>
</evidence>
<dbReference type="GO" id="GO:0005576">
    <property type="term" value="C:extracellular region"/>
    <property type="evidence" value="ECO:0007669"/>
    <property type="project" value="UniProtKB-SubCell"/>
</dbReference>
<gene>
    <name evidence="7" type="ORF">PHYPSEUDO_015562</name>
</gene>
<feature type="region of interest" description="Disordered" evidence="6">
    <location>
        <begin position="46"/>
        <end position="65"/>
    </location>
</feature>
<accession>A0A8T1VYI9</accession>
<comment type="caution">
    <text evidence="7">The sequence shown here is derived from an EMBL/GenBank/DDBJ whole genome shotgun (WGS) entry which is preliminary data.</text>
</comment>
<evidence type="ECO:0000256" key="3">
    <source>
        <dbReference type="ARBA" id="ARBA00022525"/>
    </source>
</evidence>
<keyword evidence="3 5" id="KW-0964">Secreted</keyword>
<comment type="subcellular location">
    <subcellularLocation>
        <location evidence="1 5">Secreted</location>
    </subcellularLocation>
</comment>
<keyword evidence="4 5" id="KW-0732">Signal</keyword>
<dbReference type="Pfam" id="PF16810">
    <property type="entry name" value="RXLR"/>
    <property type="match status" value="1"/>
</dbReference>
<comment type="function">
    <text evidence="5">Effector that suppresses plant defense responses during pathogen infection.</text>
</comment>
<dbReference type="AlphaFoldDB" id="A0A8T1VYI9"/>
<evidence type="ECO:0000313" key="8">
    <source>
        <dbReference type="Proteomes" id="UP000694044"/>
    </source>
</evidence>
<sequence length="129" mass="14028">MRVTFFLLAATAATLLANGSAASNAEKATVSTMVSPDQTHALDAAMSDGNEKRLRSHKTEDDDDLAEERINSAKVADLASGFTTNQFSKWLGKGYSVETIRGKLLKTKLKDDKRSDVLRWYGNFLQGGA</sequence>
<dbReference type="OrthoDB" id="117139at2759"/>
<feature type="signal peptide" evidence="5">
    <location>
        <begin position="1"/>
        <end position="21"/>
    </location>
</feature>
<organism evidence="7 8">
    <name type="scientific">Phytophthora pseudosyringae</name>
    <dbReference type="NCBI Taxonomy" id="221518"/>
    <lineage>
        <taxon>Eukaryota</taxon>
        <taxon>Sar</taxon>
        <taxon>Stramenopiles</taxon>
        <taxon>Oomycota</taxon>
        <taxon>Peronosporomycetes</taxon>
        <taxon>Peronosporales</taxon>
        <taxon>Peronosporaceae</taxon>
        <taxon>Phytophthora</taxon>
    </lineage>
</organism>